<dbReference type="InterPro" id="IPR020471">
    <property type="entry name" value="AKR"/>
</dbReference>
<dbReference type="GO" id="GO:0016491">
    <property type="term" value="F:oxidoreductase activity"/>
    <property type="evidence" value="ECO:0007669"/>
    <property type="project" value="InterPro"/>
</dbReference>
<accession>A0A9N9JZ37</accession>
<dbReference type="Pfam" id="PF00248">
    <property type="entry name" value="Aldo_ket_red"/>
    <property type="match status" value="1"/>
</dbReference>
<organism evidence="2 3">
    <name type="scientific">Cetraspora pellucida</name>
    <dbReference type="NCBI Taxonomy" id="1433469"/>
    <lineage>
        <taxon>Eukaryota</taxon>
        <taxon>Fungi</taxon>
        <taxon>Fungi incertae sedis</taxon>
        <taxon>Mucoromycota</taxon>
        <taxon>Glomeromycotina</taxon>
        <taxon>Glomeromycetes</taxon>
        <taxon>Diversisporales</taxon>
        <taxon>Gigasporaceae</taxon>
        <taxon>Cetraspora</taxon>
    </lineage>
</organism>
<dbReference type="InterPro" id="IPR036812">
    <property type="entry name" value="NAD(P)_OxRdtase_dom_sf"/>
</dbReference>
<evidence type="ECO:0000259" key="1">
    <source>
        <dbReference type="Pfam" id="PF00248"/>
    </source>
</evidence>
<protein>
    <submittedName>
        <fullName evidence="2">7033_t:CDS:1</fullName>
    </submittedName>
</protein>
<dbReference type="Gene3D" id="3.20.20.100">
    <property type="entry name" value="NADP-dependent oxidoreductase domain"/>
    <property type="match status" value="1"/>
</dbReference>
<dbReference type="Proteomes" id="UP000789759">
    <property type="component" value="Unassembled WGS sequence"/>
</dbReference>
<evidence type="ECO:0000313" key="3">
    <source>
        <dbReference type="Proteomes" id="UP000789759"/>
    </source>
</evidence>
<comment type="caution">
    <text evidence="2">The sequence shown here is derived from an EMBL/GenBank/DDBJ whole genome shotgun (WGS) entry which is preliminary data.</text>
</comment>
<dbReference type="OrthoDB" id="5286008at2759"/>
<dbReference type="EMBL" id="CAJVQA010031160">
    <property type="protein sequence ID" value="CAG8800808.1"/>
    <property type="molecule type" value="Genomic_DNA"/>
</dbReference>
<dbReference type="PANTHER" id="PTHR42686">
    <property type="entry name" value="GH17980P-RELATED"/>
    <property type="match status" value="1"/>
</dbReference>
<evidence type="ECO:0000313" key="2">
    <source>
        <dbReference type="EMBL" id="CAG8800808.1"/>
    </source>
</evidence>
<reference evidence="2" key="1">
    <citation type="submission" date="2021-06" db="EMBL/GenBank/DDBJ databases">
        <authorList>
            <person name="Kallberg Y."/>
            <person name="Tangrot J."/>
            <person name="Rosling A."/>
        </authorList>
    </citation>
    <scope>NUCLEOTIDE SEQUENCE</scope>
    <source>
        <strain evidence="2">FL966</strain>
    </source>
</reference>
<dbReference type="InterPro" id="IPR023210">
    <property type="entry name" value="NADP_OxRdtase_dom"/>
</dbReference>
<feature type="non-terminal residue" evidence="2">
    <location>
        <position position="1"/>
    </location>
</feature>
<dbReference type="GO" id="GO:0005829">
    <property type="term" value="C:cytosol"/>
    <property type="evidence" value="ECO:0007669"/>
    <property type="project" value="TreeGrafter"/>
</dbReference>
<dbReference type="AlphaFoldDB" id="A0A9N9JZ37"/>
<feature type="domain" description="NADP-dependent oxidoreductase" evidence="1">
    <location>
        <begin position="36"/>
        <end position="170"/>
    </location>
</feature>
<keyword evidence="3" id="KW-1185">Reference proteome</keyword>
<dbReference type="PANTHER" id="PTHR42686:SF1">
    <property type="entry name" value="GH17980P-RELATED"/>
    <property type="match status" value="1"/>
</dbReference>
<sequence>RSAPLCIQIYSKKSEFSPANYYPTDLRSKYKLEVSKILFGTASFGGFYDEVGKCTPYDAVLRALELVLIMETAKKFSDQFSHRSMINIQGHTIILLQKLEDMVQLKKTLITLRESVEESCRRLRTDYLDVVYAHDVEYVDTDKVVGNNGALMELFKLKKEGKIKYVGICGRKLQY</sequence>
<name>A0A9N9JZ37_9GLOM</name>
<proteinExistence type="predicted"/>
<gene>
    <name evidence="2" type="ORF">CPELLU_LOCUS17701</name>
</gene>
<dbReference type="SUPFAM" id="SSF51430">
    <property type="entry name" value="NAD(P)-linked oxidoreductase"/>
    <property type="match status" value="1"/>
</dbReference>